<evidence type="ECO:0000313" key="3">
    <source>
        <dbReference type="Proteomes" id="UP001497480"/>
    </source>
</evidence>
<gene>
    <name evidence="2" type="ORF">LLUT_LOCUS6374</name>
</gene>
<organism evidence="2 3">
    <name type="scientific">Lupinus luteus</name>
    <name type="common">European yellow lupine</name>
    <dbReference type="NCBI Taxonomy" id="3873"/>
    <lineage>
        <taxon>Eukaryota</taxon>
        <taxon>Viridiplantae</taxon>
        <taxon>Streptophyta</taxon>
        <taxon>Embryophyta</taxon>
        <taxon>Tracheophyta</taxon>
        <taxon>Spermatophyta</taxon>
        <taxon>Magnoliopsida</taxon>
        <taxon>eudicotyledons</taxon>
        <taxon>Gunneridae</taxon>
        <taxon>Pentapetalae</taxon>
        <taxon>rosids</taxon>
        <taxon>fabids</taxon>
        <taxon>Fabales</taxon>
        <taxon>Fabaceae</taxon>
        <taxon>Papilionoideae</taxon>
        <taxon>50 kb inversion clade</taxon>
        <taxon>genistoids sensu lato</taxon>
        <taxon>core genistoids</taxon>
        <taxon>Genisteae</taxon>
        <taxon>Lupinus</taxon>
    </lineage>
</organism>
<dbReference type="AlphaFoldDB" id="A0AAV1W7A0"/>
<dbReference type="EMBL" id="CAXHTB010000004">
    <property type="protein sequence ID" value="CAL0305314.1"/>
    <property type="molecule type" value="Genomic_DNA"/>
</dbReference>
<dbReference type="Proteomes" id="UP001497480">
    <property type="component" value="Unassembled WGS sequence"/>
</dbReference>
<reference evidence="2 3" key="1">
    <citation type="submission" date="2024-03" db="EMBL/GenBank/DDBJ databases">
        <authorList>
            <person name="Martinez-Hernandez J."/>
        </authorList>
    </citation>
    <scope>NUCLEOTIDE SEQUENCE [LARGE SCALE GENOMIC DNA]</scope>
</reference>
<dbReference type="PANTHER" id="PTHR47165">
    <property type="entry name" value="OS03G0429900 PROTEIN"/>
    <property type="match status" value="1"/>
</dbReference>
<dbReference type="CDD" id="cd04480">
    <property type="entry name" value="RPA1_DBD_A_like"/>
    <property type="match status" value="1"/>
</dbReference>
<evidence type="ECO:0000313" key="2">
    <source>
        <dbReference type="EMBL" id="CAL0305314.1"/>
    </source>
</evidence>
<dbReference type="Pfam" id="PF02721">
    <property type="entry name" value="DUF223"/>
    <property type="match status" value="1"/>
</dbReference>
<sequence>MSMSRPFDLLKDLNDSKHLWKIAVRVNEIWYVQLPPKPGHLEMILMDCKGDKIQVSVKKDEFNEWREKLVENKTYVMHNFNVMLNDLQFKACDHAYRMQFTAGTTLKERDFPDIPQFEYDFKKFGEILDGNFQPFLLVDIIGVVDKLIFKQTEATLKKVIFNVKDFVGDVITCTLWDSHAMKFFNYYNNNQPIGEAMIILLTNARVKEGQGSFFIF</sequence>
<feature type="domain" description="Replication protein A 70 kDa DNA-binding subunit B/D first OB fold" evidence="1">
    <location>
        <begin position="7"/>
        <end position="107"/>
    </location>
</feature>
<dbReference type="Gene3D" id="2.40.50.140">
    <property type="entry name" value="Nucleic acid-binding proteins"/>
    <property type="match status" value="2"/>
</dbReference>
<protein>
    <recommendedName>
        <fullName evidence="1">Replication protein A 70 kDa DNA-binding subunit B/D first OB fold domain-containing protein</fullName>
    </recommendedName>
</protein>
<dbReference type="InterPro" id="IPR012340">
    <property type="entry name" value="NA-bd_OB-fold"/>
</dbReference>
<evidence type="ECO:0000259" key="1">
    <source>
        <dbReference type="Pfam" id="PF02721"/>
    </source>
</evidence>
<comment type="caution">
    <text evidence="2">The sequence shown here is derived from an EMBL/GenBank/DDBJ whole genome shotgun (WGS) entry which is preliminary data.</text>
</comment>
<keyword evidence="3" id="KW-1185">Reference proteome</keyword>
<accession>A0AAV1W7A0</accession>
<dbReference type="PANTHER" id="PTHR47165:SF4">
    <property type="entry name" value="OS03G0429900 PROTEIN"/>
    <property type="match status" value="1"/>
</dbReference>
<name>A0AAV1W7A0_LUPLU</name>
<dbReference type="InterPro" id="IPR003871">
    <property type="entry name" value="RFA1B/D_OB_1st"/>
</dbReference>
<proteinExistence type="predicted"/>
<dbReference type="SUPFAM" id="SSF50249">
    <property type="entry name" value="Nucleic acid-binding proteins"/>
    <property type="match status" value="2"/>
</dbReference>